<dbReference type="Pfam" id="PF04016">
    <property type="entry name" value="DUF364"/>
    <property type="match status" value="1"/>
</dbReference>
<feature type="domain" description="DUF4213" evidence="2">
    <location>
        <begin position="9"/>
        <end position="91"/>
    </location>
</feature>
<proteinExistence type="predicted"/>
<evidence type="ECO:0000259" key="1">
    <source>
        <dbReference type="Pfam" id="PF04016"/>
    </source>
</evidence>
<keyword evidence="4" id="KW-1185">Reference proteome</keyword>
<evidence type="ECO:0000313" key="3">
    <source>
        <dbReference type="EMBL" id="MBZ2166413.1"/>
    </source>
</evidence>
<organism evidence="3 4">
    <name type="scientific">Methanobacterium spitsbergense</name>
    <dbReference type="NCBI Taxonomy" id="2874285"/>
    <lineage>
        <taxon>Archaea</taxon>
        <taxon>Methanobacteriati</taxon>
        <taxon>Methanobacteriota</taxon>
        <taxon>Methanomada group</taxon>
        <taxon>Methanobacteria</taxon>
        <taxon>Methanobacteriales</taxon>
        <taxon>Methanobacteriaceae</taxon>
        <taxon>Methanobacterium</taxon>
    </lineage>
</organism>
<dbReference type="EMBL" id="JAIOUQ010000013">
    <property type="protein sequence ID" value="MBZ2166413.1"/>
    <property type="molecule type" value="Genomic_DNA"/>
</dbReference>
<evidence type="ECO:0000313" key="4">
    <source>
        <dbReference type="Proteomes" id="UP000825933"/>
    </source>
</evidence>
<comment type="caution">
    <text evidence="3">The sequence shown here is derived from an EMBL/GenBank/DDBJ whole genome shotgun (WGS) entry which is preliminary data.</text>
</comment>
<dbReference type="InterPro" id="IPR025251">
    <property type="entry name" value="DUF4213"/>
</dbReference>
<dbReference type="SUPFAM" id="SSF159713">
    <property type="entry name" value="Dhaf3308-like"/>
    <property type="match status" value="1"/>
</dbReference>
<reference evidence="4" key="1">
    <citation type="journal article" date="2022" name="Microbiol. Resour. Announc.">
        <title>Draft Genome Sequence of a Methanogenic Archaeon from West Spitsbergen Permafrost.</title>
        <authorList>
            <person name="Trubitsyn V."/>
            <person name="Rivkina E."/>
            <person name="Shcherbakova V."/>
        </authorList>
    </citation>
    <scope>NUCLEOTIDE SEQUENCE [LARGE SCALE GENOMIC DNA]</scope>
    <source>
        <strain evidence="4">VT</strain>
    </source>
</reference>
<name>A0A8T5V071_9EURY</name>
<evidence type="ECO:0000259" key="2">
    <source>
        <dbReference type="Pfam" id="PF13938"/>
    </source>
</evidence>
<dbReference type="InterPro" id="IPR007161">
    <property type="entry name" value="DUF364"/>
</dbReference>
<protein>
    <recommendedName>
        <fullName evidence="5">Heavy-metal chelation domain-containing protein</fullName>
    </recommendedName>
</protein>
<dbReference type="Gene3D" id="3.30.390.100">
    <property type="match status" value="1"/>
</dbReference>
<sequence length="250" mass="27300">MDNMKLINDLIESGNENNSPVKDVRVGVSWTCVNGKYGGVSKTYGIPVVHGNYTKDMGDLTNKSTLELAEYVRSWNLVEASIGLAAINSLIKPKGKKDINAQDIIIEESKNKKVTMIGKFPKTNEIRSVAKELWVLESDPTLLNPKEGIVTEAAAEYIFPGSDIIVITGSTIINKGLERYLKLAKQEDAYTIIMGPSTPMSDVLFDYGADMLAGVEILDPEAVLRKISQSGGMINTRVCKGEIGFRVLEG</sequence>
<dbReference type="Pfam" id="PF13938">
    <property type="entry name" value="DUF4213"/>
    <property type="match status" value="1"/>
</dbReference>
<dbReference type="Gene3D" id="3.40.50.11590">
    <property type="match status" value="1"/>
</dbReference>
<gene>
    <name evidence="3" type="ORF">K8N75_10230</name>
</gene>
<dbReference type="AlphaFoldDB" id="A0A8T5V071"/>
<accession>A0A8T5V071</accession>
<feature type="domain" description="Putative heavy-metal chelation" evidence="1">
    <location>
        <begin position="101"/>
        <end position="234"/>
    </location>
</feature>
<evidence type="ECO:0008006" key="5">
    <source>
        <dbReference type="Google" id="ProtNLM"/>
    </source>
</evidence>
<dbReference type="Proteomes" id="UP000825933">
    <property type="component" value="Unassembled WGS sequence"/>
</dbReference>